<name>A0A6L6PD42_9BURK</name>
<accession>A0A6L6PD42</accession>
<proteinExistence type="predicted"/>
<feature type="transmembrane region" description="Helical" evidence="1">
    <location>
        <begin position="133"/>
        <end position="155"/>
    </location>
</feature>
<protein>
    <recommendedName>
        <fullName evidence="4">Yip1 domain-containing protein</fullName>
    </recommendedName>
</protein>
<dbReference type="AlphaFoldDB" id="A0A6L6PD42"/>
<reference evidence="2 3" key="1">
    <citation type="submission" date="2019-11" db="EMBL/GenBank/DDBJ databases">
        <title>Type strains purchased from KCTC, JCM and DSMZ.</title>
        <authorList>
            <person name="Lu H."/>
        </authorList>
    </citation>
    <scope>NUCLEOTIDE SEQUENCE [LARGE SCALE GENOMIC DNA]</scope>
    <source>
        <strain evidence="2 3">KCTC 22382</strain>
    </source>
</reference>
<organism evidence="2 3">
    <name type="scientific">Duganella radicis</name>
    <dbReference type="NCBI Taxonomy" id="551988"/>
    <lineage>
        <taxon>Bacteria</taxon>
        <taxon>Pseudomonadati</taxon>
        <taxon>Pseudomonadota</taxon>
        <taxon>Betaproteobacteria</taxon>
        <taxon>Burkholderiales</taxon>
        <taxon>Oxalobacteraceae</taxon>
        <taxon>Telluria group</taxon>
        <taxon>Duganella</taxon>
    </lineage>
</organism>
<evidence type="ECO:0000256" key="1">
    <source>
        <dbReference type="SAM" id="Phobius"/>
    </source>
</evidence>
<gene>
    <name evidence="2" type="ORF">GM676_02795</name>
</gene>
<feature type="transmembrane region" description="Helical" evidence="1">
    <location>
        <begin position="175"/>
        <end position="198"/>
    </location>
</feature>
<comment type="caution">
    <text evidence="2">The sequence shown here is derived from an EMBL/GenBank/DDBJ whole genome shotgun (WGS) entry which is preliminary data.</text>
</comment>
<feature type="transmembrane region" description="Helical" evidence="1">
    <location>
        <begin position="205"/>
        <end position="229"/>
    </location>
</feature>
<keyword evidence="1" id="KW-0812">Transmembrane</keyword>
<keyword evidence="1" id="KW-1133">Transmembrane helix</keyword>
<dbReference type="Proteomes" id="UP000475582">
    <property type="component" value="Unassembled WGS sequence"/>
</dbReference>
<evidence type="ECO:0000313" key="3">
    <source>
        <dbReference type="Proteomes" id="UP000475582"/>
    </source>
</evidence>
<dbReference type="EMBL" id="WNKY01000001">
    <property type="protein sequence ID" value="MTV36511.1"/>
    <property type="molecule type" value="Genomic_DNA"/>
</dbReference>
<feature type="transmembrane region" description="Helical" evidence="1">
    <location>
        <begin position="92"/>
        <end position="112"/>
    </location>
</feature>
<dbReference type="OrthoDB" id="6700426at2"/>
<keyword evidence="3" id="KW-1185">Reference proteome</keyword>
<dbReference type="RefSeq" id="WP_155461839.1">
    <property type="nucleotide sequence ID" value="NZ_WNKY01000001.1"/>
</dbReference>
<evidence type="ECO:0000313" key="2">
    <source>
        <dbReference type="EMBL" id="MTV36511.1"/>
    </source>
</evidence>
<keyword evidence="1" id="KW-0472">Membrane</keyword>
<evidence type="ECO:0008006" key="4">
    <source>
        <dbReference type="Google" id="ProtNLM"/>
    </source>
</evidence>
<sequence>MSSDDSLRAIPGAESSPSVFSPHRLVSLLLTPRAYFAQPDLLADQRGILLAAAIVGMADVMGRIDQNLLKADFRNAEAGAEGLAGWIASSWMHYWIVVLVAGLFSAVISWYFRGWWYRKRLEWSGVAEVAPERARAVSTLQGLVYVLPLMVWTLVDSFSYDNYIEAWQSTNINGIVLLMFLLWSCWTSYCAATTAFAANKNPARIWFLILPLLFYLILMGGIAIIWATLR</sequence>